<evidence type="ECO:0000256" key="1">
    <source>
        <dbReference type="SAM" id="SignalP"/>
    </source>
</evidence>
<evidence type="ECO:0000313" key="2">
    <source>
        <dbReference type="EMBL" id="SFL83440.1"/>
    </source>
</evidence>
<feature type="signal peptide" evidence="1">
    <location>
        <begin position="1"/>
        <end position="21"/>
    </location>
</feature>
<gene>
    <name evidence="2" type="ORF">SAMN02982985_01695</name>
</gene>
<keyword evidence="1" id="KW-0732">Signal</keyword>
<protein>
    <submittedName>
        <fullName evidence="2">Uncharacterized protein</fullName>
    </submittedName>
</protein>
<evidence type="ECO:0000313" key="3">
    <source>
        <dbReference type="Proteomes" id="UP000199470"/>
    </source>
</evidence>
<sequence length="252" mass="27580">MRLSHTMLLAALALCGHAARADGQADLKAALERCQAQAPLKALLETKTWRRAGEGKDAEETHGAASVFIDDSVRGMQLSYGREILARMDAEAHAQAKNPNAKTPTLMAAREFAPNDLRPMISAASELQRVLDKAVWKSEKADTYGGKAARLLTYETSIDTLSDRDRKYIKDFEGVLHVWIAADGVPLASRLTQNASGRAFIVISFEAKNEDQSVYSLVGDRLIAIRKESKNRASGAGERDENKVVKTLQLQS</sequence>
<dbReference type="EMBL" id="FOTW01000008">
    <property type="protein sequence ID" value="SFL83440.1"/>
    <property type="molecule type" value="Genomic_DNA"/>
</dbReference>
<dbReference type="Proteomes" id="UP000199470">
    <property type="component" value="Unassembled WGS sequence"/>
</dbReference>
<proteinExistence type="predicted"/>
<dbReference type="STRING" id="758825.SAMN02982985_01695"/>
<dbReference type="AlphaFoldDB" id="A0A1I4KXG4"/>
<feature type="chain" id="PRO_5011687713" evidence="1">
    <location>
        <begin position="22"/>
        <end position="252"/>
    </location>
</feature>
<dbReference type="OrthoDB" id="5704176at2"/>
<keyword evidence="3" id="KW-1185">Reference proteome</keyword>
<reference evidence="2 3" key="1">
    <citation type="submission" date="2016-10" db="EMBL/GenBank/DDBJ databases">
        <authorList>
            <person name="de Groot N.N."/>
        </authorList>
    </citation>
    <scope>NUCLEOTIDE SEQUENCE [LARGE SCALE GENOMIC DNA]</scope>
    <source>
        <strain evidence="2 3">ATCC 43154</strain>
    </source>
</reference>
<name>A0A1I4KXG4_9BURK</name>
<accession>A0A1I4KXG4</accession>
<dbReference type="RefSeq" id="WP_093386277.1">
    <property type="nucleotide sequence ID" value="NZ_FOTW01000008.1"/>
</dbReference>
<organism evidence="2 3">
    <name type="scientific">Rugamonas rubra</name>
    <dbReference type="NCBI Taxonomy" id="758825"/>
    <lineage>
        <taxon>Bacteria</taxon>
        <taxon>Pseudomonadati</taxon>
        <taxon>Pseudomonadota</taxon>
        <taxon>Betaproteobacteria</taxon>
        <taxon>Burkholderiales</taxon>
        <taxon>Oxalobacteraceae</taxon>
        <taxon>Telluria group</taxon>
        <taxon>Rugamonas</taxon>
    </lineage>
</organism>